<evidence type="ECO:0000313" key="5">
    <source>
        <dbReference type="EMBL" id="CAL1296578.1"/>
    </source>
</evidence>
<dbReference type="Pfam" id="PF00431">
    <property type="entry name" value="CUB"/>
    <property type="match status" value="2"/>
</dbReference>
<feature type="domain" description="CUB" evidence="4">
    <location>
        <begin position="148"/>
        <end position="256"/>
    </location>
</feature>
<keyword evidence="1" id="KW-1015">Disulfide bond</keyword>
<evidence type="ECO:0000259" key="4">
    <source>
        <dbReference type="PROSITE" id="PS01180"/>
    </source>
</evidence>
<dbReference type="AlphaFoldDB" id="A0AAV2BKG1"/>
<feature type="chain" id="PRO_5043864230" description="CUB domain-containing protein" evidence="3">
    <location>
        <begin position="21"/>
        <end position="292"/>
    </location>
</feature>
<dbReference type="GO" id="GO:0004252">
    <property type="term" value="F:serine-type endopeptidase activity"/>
    <property type="evidence" value="ECO:0007669"/>
    <property type="project" value="TreeGrafter"/>
</dbReference>
<dbReference type="CDD" id="cd00041">
    <property type="entry name" value="CUB"/>
    <property type="match status" value="2"/>
</dbReference>
<protein>
    <recommendedName>
        <fullName evidence="4">CUB domain-containing protein</fullName>
    </recommendedName>
</protein>
<dbReference type="PROSITE" id="PS01180">
    <property type="entry name" value="CUB"/>
    <property type="match status" value="2"/>
</dbReference>
<comment type="caution">
    <text evidence="5">The sequence shown here is derived from an EMBL/GenBank/DDBJ whole genome shotgun (WGS) entry which is preliminary data.</text>
</comment>
<evidence type="ECO:0000313" key="6">
    <source>
        <dbReference type="Proteomes" id="UP001497382"/>
    </source>
</evidence>
<dbReference type="PANTHER" id="PTHR24255:SF31">
    <property type="entry name" value="CUBILIN-LIKE PROTEIN"/>
    <property type="match status" value="1"/>
</dbReference>
<feature type="domain" description="CUB" evidence="4">
    <location>
        <begin position="32"/>
        <end position="141"/>
    </location>
</feature>
<dbReference type="PANTHER" id="PTHR24255">
    <property type="entry name" value="COMPLEMENT COMPONENT 1, S SUBCOMPONENT-RELATED"/>
    <property type="match status" value="1"/>
</dbReference>
<feature type="signal peptide" evidence="3">
    <location>
        <begin position="1"/>
        <end position="20"/>
    </location>
</feature>
<comment type="caution">
    <text evidence="2">Lacks conserved residue(s) required for the propagation of feature annotation.</text>
</comment>
<evidence type="ECO:0000256" key="3">
    <source>
        <dbReference type="SAM" id="SignalP"/>
    </source>
</evidence>
<accession>A0AAV2BKG1</accession>
<gene>
    <name evidence="5" type="ORF">LARSCL_LOCUS19854</name>
</gene>
<dbReference type="SUPFAM" id="SSF49854">
    <property type="entry name" value="Spermadhesin, CUB domain"/>
    <property type="match status" value="2"/>
</dbReference>
<keyword evidence="3" id="KW-0732">Signal</keyword>
<keyword evidence="6" id="KW-1185">Reference proteome</keyword>
<proteinExistence type="predicted"/>
<dbReference type="GO" id="GO:0005615">
    <property type="term" value="C:extracellular space"/>
    <property type="evidence" value="ECO:0007669"/>
    <property type="project" value="TreeGrafter"/>
</dbReference>
<evidence type="ECO:0000256" key="1">
    <source>
        <dbReference type="ARBA" id="ARBA00023157"/>
    </source>
</evidence>
<organism evidence="5 6">
    <name type="scientific">Larinioides sclopetarius</name>
    <dbReference type="NCBI Taxonomy" id="280406"/>
    <lineage>
        <taxon>Eukaryota</taxon>
        <taxon>Metazoa</taxon>
        <taxon>Ecdysozoa</taxon>
        <taxon>Arthropoda</taxon>
        <taxon>Chelicerata</taxon>
        <taxon>Arachnida</taxon>
        <taxon>Araneae</taxon>
        <taxon>Araneomorphae</taxon>
        <taxon>Entelegynae</taxon>
        <taxon>Araneoidea</taxon>
        <taxon>Araneidae</taxon>
        <taxon>Larinioides</taxon>
    </lineage>
</organism>
<dbReference type="InterPro" id="IPR000859">
    <property type="entry name" value="CUB_dom"/>
</dbReference>
<sequence>MATLWTTILFLVFSVGCCWAAPSDGDPEVTECELTTGRTLTVIKSAGFPARYGSNVDCKYTVRRRSRSVCSVTFLFNVMDLEQSPNCTKDYLLLSGEKMCGSKPIGFSRTISFADNDQVTMSFHSDNETRGLGYMVTVVQQDCPLPTCDSTFDKEDFVMSSPNYPLPYDNGRTCTYTVHKYHPSVCRLLMKVAAFDVEEDPHCGSDFLIVGGDRLCGIMTEGQILDISFLNTTMTMEFHSDHVTTRDGFQFNVHQELCDLSTNAPVFTSELHTSVAETTTDVNVSTSTPLTE</sequence>
<dbReference type="Proteomes" id="UP001497382">
    <property type="component" value="Unassembled WGS sequence"/>
</dbReference>
<dbReference type="InterPro" id="IPR035914">
    <property type="entry name" value="Sperma_CUB_dom_sf"/>
</dbReference>
<dbReference type="SMART" id="SM00042">
    <property type="entry name" value="CUB"/>
    <property type="match status" value="2"/>
</dbReference>
<dbReference type="Gene3D" id="2.60.120.290">
    <property type="entry name" value="Spermadhesin, CUB domain"/>
    <property type="match status" value="2"/>
</dbReference>
<evidence type="ECO:0000256" key="2">
    <source>
        <dbReference type="PROSITE-ProRule" id="PRU00059"/>
    </source>
</evidence>
<dbReference type="EMBL" id="CAXIEN010000400">
    <property type="protein sequence ID" value="CAL1296578.1"/>
    <property type="molecule type" value="Genomic_DNA"/>
</dbReference>
<name>A0AAV2BKG1_9ARAC</name>
<reference evidence="5 6" key="1">
    <citation type="submission" date="2024-04" db="EMBL/GenBank/DDBJ databases">
        <authorList>
            <person name="Rising A."/>
            <person name="Reimegard J."/>
            <person name="Sonavane S."/>
            <person name="Akerstrom W."/>
            <person name="Nylinder S."/>
            <person name="Hedman E."/>
            <person name="Kallberg Y."/>
        </authorList>
    </citation>
    <scope>NUCLEOTIDE SEQUENCE [LARGE SCALE GENOMIC DNA]</scope>
</reference>